<sequence>MNIAQKDFYVTWRRPLIWLVLALMSFIHAWLFWQMIDRYSQLQLSLQALPNPPSITQALWIPFILILAKLLMLLIAMTAGFSIAQERAQKTLWYLLINRTAYWSVVTAKLKAQWPIFIWIWLQLVVVTALLATGGKINPWQMITGAIGISLFVLWLMALGQLISSYCQSTGTAVLLNVVVFVMMWMLNGQALNEDYGLNWLSLVSPVHHLQWFGAGEVSLSSLLYFIGGCWLFMWLTTAQLKHLRKLI</sequence>
<dbReference type="Pfam" id="PF12679">
    <property type="entry name" value="ABC2_membrane_2"/>
    <property type="match status" value="1"/>
</dbReference>
<evidence type="ECO:0008006" key="3">
    <source>
        <dbReference type="Google" id="ProtNLM"/>
    </source>
</evidence>
<feature type="transmembrane region" description="Helical" evidence="1">
    <location>
        <begin position="16"/>
        <end position="36"/>
    </location>
</feature>
<reference evidence="2" key="1">
    <citation type="submission" date="2018-06" db="EMBL/GenBank/DDBJ databases">
        <authorList>
            <person name="Zhirakovskaya E."/>
        </authorList>
    </citation>
    <scope>NUCLEOTIDE SEQUENCE</scope>
</reference>
<dbReference type="GO" id="GO:0005886">
    <property type="term" value="C:plasma membrane"/>
    <property type="evidence" value="ECO:0007669"/>
    <property type="project" value="UniProtKB-SubCell"/>
</dbReference>
<evidence type="ECO:0000313" key="2">
    <source>
        <dbReference type="EMBL" id="VAW47333.1"/>
    </source>
</evidence>
<evidence type="ECO:0000256" key="1">
    <source>
        <dbReference type="SAM" id="Phobius"/>
    </source>
</evidence>
<dbReference type="GO" id="GO:0140359">
    <property type="term" value="F:ABC-type transporter activity"/>
    <property type="evidence" value="ECO:0007669"/>
    <property type="project" value="InterPro"/>
</dbReference>
<keyword evidence="1" id="KW-0472">Membrane</keyword>
<keyword evidence="1" id="KW-0812">Transmembrane</keyword>
<feature type="transmembrane region" description="Helical" evidence="1">
    <location>
        <begin position="116"/>
        <end position="134"/>
    </location>
</feature>
<feature type="transmembrane region" description="Helical" evidence="1">
    <location>
        <begin position="172"/>
        <end position="192"/>
    </location>
</feature>
<feature type="transmembrane region" description="Helical" evidence="1">
    <location>
        <begin position="140"/>
        <end position="160"/>
    </location>
</feature>
<proteinExistence type="predicted"/>
<protein>
    <recommendedName>
        <fullName evidence="3">ABC transporter permease</fullName>
    </recommendedName>
</protein>
<dbReference type="EMBL" id="UOFA01000336">
    <property type="protein sequence ID" value="VAW47333.1"/>
    <property type="molecule type" value="Genomic_DNA"/>
</dbReference>
<accession>A0A3B0W4P7</accession>
<feature type="transmembrane region" description="Helical" evidence="1">
    <location>
        <begin position="212"/>
        <end position="236"/>
    </location>
</feature>
<feature type="transmembrane region" description="Helical" evidence="1">
    <location>
        <begin position="59"/>
        <end position="84"/>
    </location>
</feature>
<gene>
    <name evidence="2" type="ORF">MNBD_GAMMA02-515</name>
</gene>
<dbReference type="AlphaFoldDB" id="A0A3B0W4P7"/>
<name>A0A3B0W4P7_9ZZZZ</name>
<organism evidence="2">
    <name type="scientific">hydrothermal vent metagenome</name>
    <dbReference type="NCBI Taxonomy" id="652676"/>
    <lineage>
        <taxon>unclassified sequences</taxon>
        <taxon>metagenomes</taxon>
        <taxon>ecological metagenomes</taxon>
    </lineage>
</organism>
<keyword evidence="1" id="KW-1133">Transmembrane helix</keyword>